<dbReference type="Proteomes" id="UP001519310">
    <property type="component" value="Unassembled WGS sequence"/>
</dbReference>
<feature type="transmembrane region" description="Helical" evidence="2">
    <location>
        <begin position="215"/>
        <end position="233"/>
    </location>
</feature>
<keyword evidence="2" id="KW-1133">Transmembrane helix</keyword>
<keyword evidence="2" id="KW-0472">Membrane</keyword>
<evidence type="ECO:0000313" key="3">
    <source>
        <dbReference type="EMBL" id="MBP2036411.1"/>
    </source>
</evidence>
<evidence type="ECO:0008006" key="5">
    <source>
        <dbReference type="Google" id="ProtNLM"/>
    </source>
</evidence>
<protein>
    <recommendedName>
        <fullName evidence="5">ABC-type transport system involved in multi-copper enzyme maturation permease subunit</fullName>
    </recommendedName>
</protein>
<sequence length="333" mass="35182">MARDRAVAPPPSPSPSLSPAGADGEPLPWRRLARAELLRLRAPRAMRYAGIGLPLAIIAFGLSKLLLHDRDTATAWRSAEERYAAYLADAQTHGLPVGSGLTARNYFRDPRYLMETLSFGDLRTVDTALAAAAVVFGMVAGGADWSSRVMLTLAAAEPRRFRLFATRALLVAALSMAATAAAGLLLLPLLLLAAFTRGSAAGLDGVYWAALASQYARGVLLVGLLCLLGHALAMLTRKASVALAIGFLYLAGSDQIFAGRGPRGAEYAMDGLVFAVLNEKPVIPLAQSDCIAGPGCEAVHVDLTAADGFLGVLIYLVPVLLVALWRFTRTDIT</sequence>
<feature type="transmembrane region" description="Helical" evidence="2">
    <location>
        <begin position="48"/>
        <end position="67"/>
    </location>
</feature>
<evidence type="ECO:0000256" key="2">
    <source>
        <dbReference type="SAM" id="Phobius"/>
    </source>
</evidence>
<reference evidence="3 4" key="1">
    <citation type="submission" date="2021-03" db="EMBL/GenBank/DDBJ databases">
        <title>Genomic Encyclopedia of Type Strains, Phase IV (KMG-IV): sequencing the most valuable type-strain genomes for metagenomic binning, comparative biology and taxonomic classification.</title>
        <authorList>
            <person name="Goeker M."/>
        </authorList>
    </citation>
    <scope>NUCLEOTIDE SEQUENCE [LARGE SCALE GENOMIC DNA]</scope>
    <source>
        <strain evidence="3 4">DSM 40526</strain>
    </source>
</reference>
<organism evidence="3 4">
    <name type="scientific">Streptomyces avidinii</name>
    <dbReference type="NCBI Taxonomy" id="1895"/>
    <lineage>
        <taxon>Bacteria</taxon>
        <taxon>Bacillati</taxon>
        <taxon>Actinomycetota</taxon>
        <taxon>Actinomycetes</taxon>
        <taxon>Kitasatosporales</taxon>
        <taxon>Streptomycetaceae</taxon>
        <taxon>Streptomyces</taxon>
    </lineage>
</organism>
<comment type="caution">
    <text evidence="3">The sequence shown here is derived from an EMBL/GenBank/DDBJ whole genome shotgun (WGS) entry which is preliminary data.</text>
</comment>
<accession>A0ABS4L3A3</accession>
<feature type="transmembrane region" description="Helical" evidence="2">
    <location>
        <begin position="240"/>
        <end position="258"/>
    </location>
</feature>
<feature type="transmembrane region" description="Helical" evidence="2">
    <location>
        <begin position="308"/>
        <end position="327"/>
    </location>
</feature>
<evidence type="ECO:0000313" key="4">
    <source>
        <dbReference type="Proteomes" id="UP001519310"/>
    </source>
</evidence>
<dbReference type="EMBL" id="JAGGLQ010000003">
    <property type="protein sequence ID" value="MBP2036411.1"/>
    <property type="molecule type" value="Genomic_DNA"/>
</dbReference>
<keyword evidence="2" id="KW-0812">Transmembrane</keyword>
<keyword evidence="4" id="KW-1185">Reference proteome</keyword>
<feature type="transmembrane region" description="Helical" evidence="2">
    <location>
        <begin position="168"/>
        <end position="195"/>
    </location>
</feature>
<evidence type="ECO:0000256" key="1">
    <source>
        <dbReference type="SAM" id="MobiDB-lite"/>
    </source>
</evidence>
<dbReference type="RefSeq" id="WP_229920052.1">
    <property type="nucleotide sequence ID" value="NZ_BMVL01000001.1"/>
</dbReference>
<feature type="region of interest" description="Disordered" evidence="1">
    <location>
        <begin position="1"/>
        <end position="25"/>
    </location>
</feature>
<proteinExistence type="predicted"/>
<gene>
    <name evidence="3" type="ORF">J2Z77_002202</name>
</gene>
<name>A0ABS4L3A3_STRAV</name>
<feature type="transmembrane region" description="Helical" evidence="2">
    <location>
        <begin position="128"/>
        <end position="147"/>
    </location>
</feature>